<organism evidence="2 3">
    <name type="scientific">Capsicum annuum</name>
    <name type="common">Capsicum pepper</name>
    <dbReference type="NCBI Taxonomy" id="4072"/>
    <lineage>
        <taxon>Eukaryota</taxon>
        <taxon>Viridiplantae</taxon>
        <taxon>Streptophyta</taxon>
        <taxon>Embryophyta</taxon>
        <taxon>Tracheophyta</taxon>
        <taxon>Spermatophyta</taxon>
        <taxon>Magnoliopsida</taxon>
        <taxon>eudicotyledons</taxon>
        <taxon>Gunneridae</taxon>
        <taxon>Pentapetalae</taxon>
        <taxon>asterids</taxon>
        <taxon>lamiids</taxon>
        <taxon>Solanales</taxon>
        <taxon>Solanaceae</taxon>
        <taxon>Solanoideae</taxon>
        <taxon>Capsiceae</taxon>
        <taxon>Capsicum</taxon>
    </lineage>
</organism>
<reference evidence="2 3" key="1">
    <citation type="journal article" date="2014" name="Nat. Genet.">
        <title>Genome sequence of the hot pepper provides insights into the evolution of pungency in Capsicum species.</title>
        <authorList>
            <person name="Kim S."/>
            <person name="Park M."/>
            <person name="Yeom S.I."/>
            <person name="Kim Y.M."/>
            <person name="Lee J.M."/>
            <person name="Lee H.A."/>
            <person name="Seo E."/>
            <person name="Choi J."/>
            <person name="Cheong K."/>
            <person name="Kim K.T."/>
            <person name="Jung K."/>
            <person name="Lee G.W."/>
            <person name="Oh S.K."/>
            <person name="Bae C."/>
            <person name="Kim S.B."/>
            <person name="Lee H.Y."/>
            <person name="Kim S.Y."/>
            <person name="Kim M.S."/>
            <person name="Kang B.C."/>
            <person name="Jo Y.D."/>
            <person name="Yang H.B."/>
            <person name="Jeong H.J."/>
            <person name="Kang W.H."/>
            <person name="Kwon J.K."/>
            <person name="Shin C."/>
            <person name="Lim J.Y."/>
            <person name="Park J.H."/>
            <person name="Huh J.H."/>
            <person name="Kim J.S."/>
            <person name="Kim B.D."/>
            <person name="Cohen O."/>
            <person name="Paran I."/>
            <person name="Suh M.C."/>
            <person name="Lee S.B."/>
            <person name="Kim Y.K."/>
            <person name="Shin Y."/>
            <person name="Noh S.J."/>
            <person name="Park J."/>
            <person name="Seo Y.S."/>
            <person name="Kwon S.Y."/>
            <person name="Kim H.A."/>
            <person name="Park J.M."/>
            <person name="Kim H.J."/>
            <person name="Choi S.B."/>
            <person name="Bosland P.W."/>
            <person name="Reeves G."/>
            <person name="Jo S.H."/>
            <person name="Lee B.W."/>
            <person name="Cho H.T."/>
            <person name="Choi H.S."/>
            <person name="Lee M.S."/>
            <person name="Yu Y."/>
            <person name="Do Choi Y."/>
            <person name="Park B.S."/>
            <person name="van Deynze A."/>
            <person name="Ashrafi H."/>
            <person name="Hill T."/>
            <person name="Kim W.T."/>
            <person name="Pai H.S."/>
            <person name="Ahn H.K."/>
            <person name="Yeam I."/>
            <person name="Giovannoni J.J."/>
            <person name="Rose J.K."/>
            <person name="Sorensen I."/>
            <person name="Lee S.J."/>
            <person name="Kim R.W."/>
            <person name="Choi I.Y."/>
            <person name="Choi B.S."/>
            <person name="Lim J.S."/>
            <person name="Lee Y.H."/>
            <person name="Choi D."/>
        </authorList>
    </citation>
    <scope>NUCLEOTIDE SEQUENCE [LARGE SCALE GENOMIC DNA]</scope>
    <source>
        <strain evidence="3">cv. CM334</strain>
    </source>
</reference>
<dbReference type="Gramene" id="PHT77293">
    <property type="protein sequence ID" value="PHT77293"/>
    <property type="gene ID" value="T459_20815"/>
</dbReference>
<evidence type="ECO:0000256" key="1">
    <source>
        <dbReference type="SAM" id="MobiDB-lite"/>
    </source>
</evidence>
<feature type="region of interest" description="Disordered" evidence="1">
    <location>
        <begin position="1"/>
        <end position="20"/>
    </location>
</feature>
<dbReference type="Proteomes" id="UP000222542">
    <property type="component" value="Unassembled WGS sequence"/>
</dbReference>
<evidence type="ECO:0000313" key="3">
    <source>
        <dbReference type="Proteomes" id="UP000222542"/>
    </source>
</evidence>
<keyword evidence="3" id="KW-1185">Reference proteome</keyword>
<evidence type="ECO:0000313" key="2">
    <source>
        <dbReference type="EMBL" id="PHT77293.1"/>
    </source>
</evidence>
<comment type="caution">
    <text evidence="2">The sequence shown here is derived from an EMBL/GenBank/DDBJ whole genome shotgun (WGS) entry which is preliminary data.</text>
</comment>
<sequence length="188" mass="21201">MKMWKDAGEENGRKGSSMTENNGVRRMYRAMLALGDYEYAADILDKIPRDDIHVCSVVQACQAAYGTGKGKGKKKKRKLGRMWHVFTDGLVNDILLSFQLLALSLTYHFWVATILWSEATETAQVMSYQLCQADVGNCFLILLMGTSPANSISRRKERVQDWLLKSETLLMLAEGCKDLAKRRRLASA</sequence>
<feature type="compositionally biased region" description="Basic and acidic residues" evidence="1">
    <location>
        <begin position="1"/>
        <end position="13"/>
    </location>
</feature>
<protein>
    <submittedName>
        <fullName evidence="2">Uncharacterized protein</fullName>
    </submittedName>
</protein>
<dbReference type="AlphaFoldDB" id="A0A2G2Z5M7"/>
<reference evidence="2 3" key="2">
    <citation type="journal article" date="2017" name="Genome Biol.">
        <title>New reference genome sequences of hot pepper reveal the massive evolution of plant disease-resistance genes by retroduplication.</title>
        <authorList>
            <person name="Kim S."/>
            <person name="Park J."/>
            <person name="Yeom S.I."/>
            <person name="Kim Y.M."/>
            <person name="Seo E."/>
            <person name="Kim K.T."/>
            <person name="Kim M.S."/>
            <person name="Lee J.M."/>
            <person name="Cheong K."/>
            <person name="Shin H.S."/>
            <person name="Kim S.B."/>
            <person name="Han K."/>
            <person name="Lee J."/>
            <person name="Park M."/>
            <person name="Lee H.A."/>
            <person name="Lee H.Y."/>
            <person name="Lee Y."/>
            <person name="Oh S."/>
            <person name="Lee J.H."/>
            <person name="Choi E."/>
            <person name="Choi E."/>
            <person name="Lee S.E."/>
            <person name="Jeon J."/>
            <person name="Kim H."/>
            <person name="Choi G."/>
            <person name="Song H."/>
            <person name="Lee J."/>
            <person name="Lee S.C."/>
            <person name="Kwon J.K."/>
            <person name="Lee H.Y."/>
            <person name="Koo N."/>
            <person name="Hong Y."/>
            <person name="Kim R.W."/>
            <person name="Kang W.H."/>
            <person name="Huh J.H."/>
            <person name="Kang B.C."/>
            <person name="Yang T.J."/>
            <person name="Lee Y.H."/>
            <person name="Bennetzen J.L."/>
            <person name="Choi D."/>
        </authorList>
    </citation>
    <scope>NUCLEOTIDE SEQUENCE [LARGE SCALE GENOMIC DNA]</scope>
    <source>
        <strain evidence="3">cv. CM334</strain>
    </source>
</reference>
<accession>A0A2G2Z5M7</accession>
<name>A0A2G2Z5M7_CAPAN</name>
<proteinExistence type="predicted"/>
<dbReference type="EMBL" id="AYRZ02000007">
    <property type="protein sequence ID" value="PHT77293.1"/>
    <property type="molecule type" value="Genomic_DNA"/>
</dbReference>
<gene>
    <name evidence="2" type="ORF">T459_20815</name>
</gene>